<keyword evidence="2 4" id="KW-0479">Metal-binding</keyword>
<sequence length="132" mass="14258">MNKLIKSGLLFLTAISFIACGGKDTKSESTPSGEETTVTSEADKIAQGEKIFTGKGNCTTCHMVDKKLIGPSIQDIVKGYDAKGGDLTAFLRAKADPIIEPAQFPMMEANLNITKKLTPLEMEALILYMRSL</sequence>
<accession>A0A164A5E3</accession>
<reference evidence="7 8" key="1">
    <citation type="submission" date="2016-01" db="EMBL/GenBank/DDBJ databases">
        <title>Whole genome sequencing of Myroides marinus L41.</title>
        <authorList>
            <person name="Hong K.W."/>
        </authorList>
    </citation>
    <scope>NUCLEOTIDE SEQUENCE [LARGE SCALE GENOMIC DNA]</scope>
    <source>
        <strain evidence="7 8">L41</strain>
    </source>
</reference>
<gene>
    <name evidence="7" type="ORF">AV926_05485</name>
</gene>
<keyword evidence="8" id="KW-1185">Reference proteome</keyword>
<name>A0A164A5E3_9FLAO</name>
<keyword evidence="5" id="KW-0732">Signal</keyword>
<evidence type="ECO:0000256" key="4">
    <source>
        <dbReference type="PROSITE-ProRule" id="PRU00433"/>
    </source>
</evidence>
<evidence type="ECO:0000313" key="7">
    <source>
        <dbReference type="EMBL" id="KZE82997.1"/>
    </source>
</evidence>
<evidence type="ECO:0000256" key="1">
    <source>
        <dbReference type="ARBA" id="ARBA00022617"/>
    </source>
</evidence>
<comment type="caution">
    <text evidence="7">The sequence shown here is derived from an EMBL/GenBank/DDBJ whole genome shotgun (WGS) entry which is preliminary data.</text>
</comment>
<evidence type="ECO:0000313" key="8">
    <source>
        <dbReference type="Proteomes" id="UP000076630"/>
    </source>
</evidence>
<feature type="signal peptide" evidence="5">
    <location>
        <begin position="1"/>
        <end position="21"/>
    </location>
</feature>
<dbReference type="PROSITE" id="PS51007">
    <property type="entry name" value="CYTC"/>
    <property type="match status" value="1"/>
</dbReference>
<feature type="chain" id="PRO_5007848571" evidence="5">
    <location>
        <begin position="22"/>
        <end position="132"/>
    </location>
</feature>
<dbReference type="InterPro" id="IPR036909">
    <property type="entry name" value="Cyt_c-like_dom_sf"/>
</dbReference>
<dbReference type="Gene3D" id="1.10.760.10">
    <property type="entry name" value="Cytochrome c-like domain"/>
    <property type="match status" value="1"/>
</dbReference>
<keyword evidence="3 4" id="KW-0408">Iron</keyword>
<evidence type="ECO:0000259" key="6">
    <source>
        <dbReference type="PROSITE" id="PS51007"/>
    </source>
</evidence>
<proteinExistence type="predicted"/>
<keyword evidence="1 4" id="KW-0349">Heme</keyword>
<dbReference type="GO" id="GO:0009055">
    <property type="term" value="F:electron transfer activity"/>
    <property type="evidence" value="ECO:0007669"/>
    <property type="project" value="InterPro"/>
</dbReference>
<evidence type="ECO:0000256" key="3">
    <source>
        <dbReference type="ARBA" id="ARBA00023004"/>
    </source>
</evidence>
<evidence type="ECO:0000256" key="2">
    <source>
        <dbReference type="ARBA" id="ARBA00022723"/>
    </source>
</evidence>
<feature type="domain" description="Cytochrome c" evidence="6">
    <location>
        <begin position="43"/>
        <end position="132"/>
    </location>
</feature>
<dbReference type="GO" id="GO:0020037">
    <property type="term" value="F:heme binding"/>
    <property type="evidence" value="ECO:0007669"/>
    <property type="project" value="InterPro"/>
</dbReference>
<dbReference type="Proteomes" id="UP000076630">
    <property type="component" value="Unassembled WGS sequence"/>
</dbReference>
<dbReference type="AlphaFoldDB" id="A0A164A5E3"/>
<dbReference type="Pfam" id="PF00034">
    <property type="entry name" value="Cytochrom_C"/>
    <property type="match status" value="1"/>
</dbReference>
<dbReference type="PROSITE" id="PS51257">
    <property type="entry name" value="PROKAR_LIPOPROTEIN"/>
    <property type="match status" value="1"/>
</dbReference>
<dbReference type="InterPro" id="IPR009056">
    <property type="entry name" value="Cyt_c-like_dom"/>
</dbReference>
<dbReference type="RefSeq" id="WP_038985074.1">
    <property type="nucleotide sequence ID" value="NZ_JWJO01000009.1"/>
</dbReference>
<protein>
    <submittedName>
        <fullName evidence="7">Cytochrome C552</fullName>
    </submittedName>
</protein>
<evidence type="ECO:0000256" key="5">
    <source>
        <dbReference type="SAM" id="SignalP"/>
    </source>
</evidence>
<dbReference type="SUPFAM" id="SSF46626">
    <property type="entry name" value="Cytochrome c"/>
    <property type="match status" value="1"/>
</dbReference>
<dbReference type="EMBL" id="LQNU01000041">
    <property type="protein sequence ID" value="KZE82997.1"/>
    <property type="molecule type" value="Genomic_DNA"/>
</dbReference>
<organism evidence="7 8">
    <name type="scientific">Myroides marinus</name>
    <dbReference type="NCBI Taxonomy" id="703342"/>
    <lineage>
        <taxon>Bacteria</taxon>
        <taxon>Pseudomonadati</taxon>
        <taxon>Bacteroidota</taxon>
        <taxon>Flavobacteriia</taxon>
        <taxon>Flavobacteriales</taxon>
        <taxon>Flavobacteriaceae</taxon>
        <taxon>Myroides</taxon>
    </lineage>
</organism>
<dbReference type="GO" id="GO:0046872">
    <property type="term" value="F:metal ion binding"/>
    <property type="evidence" value="ECO:0007669"/>
    <property type="project" value="UniProtKB-KW"/>
</dbReference>
<dbReference type="OrthoDB" id="9814063at2"/>